<gene>
    <name evidence="1" type="ORF">Tci_908796</name>
</gene>
<feature type="non-terminal residue" evidence="1">
    <location>
        <position position="1"/>
    </location>
</feature>
<proteinExistence type="predicted"/>
<accession>A0A699VNM6</accession>
<comment type="caution">
    <text evidence="1">The sequence shown here is derived from an EMBL/GenBank/DDBJ whole genome shotgun (WGS) entry which is preliminary data.</text>
</comment>
<evidence type="ECO:0000313" key="1">
    <source>
        <dbReference type="EMBL" id="GFD36827.1"/>
    </source>
</evidence>
<protein>
    <submittedName>
        <fullName evidence="1">Uncharacterized protein</fullName>
    </submittedName>
</protein>
<organism evidence="1">
    <name type="scientific">Tanacetum cinerariifolium</name>
    <name type="common">Dalmatian daisy</name>
    <name type="synonym">Chrysanthemum cinerariifolium</name>
    <dbReference type="NCBI Taxonomy" id="118510"/>
    <lineage>
        <taxon>Eukaryota</taxon>
        <taxon>Viridiplantae</taxon>
        <taxon>Streptophyta</taxon>
        <taxon>Embryophyta</taxon>
        <taxon>Tracheophyta</taxon>
        <taxon>Spermatophyta</taxon>
        <taxon>Magnoliopsida</taxon>
        <taxon>eudicotyledons</taxon>
        <taxon>Gunneridae</taxon>
        <taxon>Pentapetalae</taxon>
        <taxon>asterids</taxon>
        <taxon>campanulids</taxon>
        <taxon>Asterales</taxon>
        <taxon>Asteraceae</taxon>
        <taxon>Asteroideae</taxon>
        <taxon>Anthemideae</taxon>
        <taxon>Anthemidinae</taxon>
        <taxon>Tanacetum</taxon>
    </lineage>
</organism>
<sequence length="41" mass="5079">VKVKERVTKKKQDKRKRKVLIQFPEPMKEVRMKAVMRRIKN</sequence>
<dbReference type="AlphaFoldDB" id="A0A699VNM6"/>
<name>A0A699VNM6_TANCI</name>
<reference evidence="1" key="1">
    <citation type="journal article" date="2019" name="Sci. Rep.">
        <title>Draft genome of Tanacetum cinerariifolium, the natural source of mosquito coil.</title>
        <authorList>
            <person name="Yamashiro T."/>
            <person name="Shiraishi A."/>
            <person name="Satake H."/>
            <person name="Nakayama K."/>
        </authorList>
    </citation>
    <scope>NUCLEOTIDE SEQUENCE</scope>
</reference>
<dbReference type="EMBL" id="BKCJ011477006">
    <property type="protein sequence ID" value="GFD36827.1"/>
    <property type="molecule type" value="Genomic_DNA"/>
</dbReference>